<sequence>MSAQEQKTCGRPTRSGKPCRVRIYGSDVACGTHATDEDRAFAAAHRRGWSEGYEQGSKSGASSAQSKIEWLERRVKELEQRLDDATRVHEIAGDQVVEVGRYAYRWRGGGRLEVGDRVLLPENYVSRMKNGPGPTVGVVSALGSTYRGELSFIVGRASAAEAEA</sequence>
<dbReference type="Proteomes" id="UP001550603">
    <property type="component" value="Unassembled WGS sequence"/>
</dbReference>
<evidence type="ECO:0000313" key="2">
    <source>
        <dbReference type="EMBL" id="MEU2267177.1"/>
    </source>
</evidence>
<reference evidence="2 3" key="1">
    <citation type="submission" date="2024-06" db="EMBL/GenBank/DDBJ databases">
        <title>The Natural Products Discovery Center: Release of the First 8490 Sequenced Strains for Exploring Actinobacteria Biosynthetic Diversity.</title>
        <authorList>
            <person name="Kalkreuter E."/>
            <person name="Kautsar S.A."/>
            <person name="Yang D."/>
            <person name="Bader C.D."/>
            <person name="Teijaro C.N."/>
            <person name="Fluegel L."/>
            <person name="Davis C.M."/>
            <person name="Simpson J.R."/>
            <person name="Lauterbach L."/>
            <person name="Steele A.D."/>
            <person name="Gui C."/>
            <person name="Meng S."/>
            <person name="Li G."/>
            <person name="Viehrig K."/>
            <person name="Ye F."/>
            <person name="Su P."/>
            <person name="Kiefer A.F."/>
            <person name="Nichols A."/>
            <person name="Cepeda A.J."/>
            <person name="Yan W."/>
            <person name="Fan B."/>
            <person name="Jiang Y."/>
            <person name="Adhikari A."/>
            <person name="Zheng C.-J."/>
            <person name="Schuster L."/>
            <person name="Cowan T.M."/>
            <person name="Smanski M.J."/>
            <person name="Chevrette M.G."/>
            <person name="De Carvalho L.P.S."/>
            <person name="Shen B."/>
        </authorList>
    </citation>
    <scope>NUCLEOTIDE SEQUENCE [LARGE SCALE GENOMIC DNA]</scope>
    <source>
        <strain evidence="2 3">NPDC019583</strain>
    </source>
</reference>
<protein>
    <submittedName>
        <fullName evidence="2">Uncharacterized protein</fullName>
    </submittedName>
</protein>
<evidence type="ECO:0000256" key="1">
    <source>
        <dbReference type="SAM" id="Coils"/>
    </source>
</evidence>
<comment type="caution">
    <text evidence="2">The sequence shown here is derived from an EMBL/GenBank/DDBJ whole genome shotgun (WGS) entry which is preliminary data.</text>
</comment>
<dbReference type="RefSeq" id="WP_359788072.1">
    <property type="nucleotide sequence ID" value="NZ_JBEYBN010000013.1"/>
</dbReference>
<name>A0ABV2XT48_9ACTN</name>
<evidence type="ECO:0000313" key="3">
    <source>
        <dbReference type="Proteomes" id="UP001550603"/>
    </source>
</evidence>
<proteinExistence type="predicted"/>
<keyword evidence="1" id="KW-0175">Coiled coil</keyword>
<keyword evidence="3" id="KW-1185">Reference proteome</keyword>
<dbReference type="EMBL" id="JBEYBN010000013">
    <property type="protein sequence ID" value="MEU2267177.1"/>
    <property type="molecule type" value="Genomic_DNA"/>
</dbReference>
<organism evidence="2 3">
    <name type="scientific">Streptomyces olindensis</name>
    <dbReference type="NCBI Taxonomy" id="358823"/>
    <lineage>
        <taxon>Bacteria</taxon>
        <taxon>Bacillati</taxon>
        <taxon>Actinomycetota</taxon>
        <taxon>Actinomycetes</taxon>
        <taxon>Kitasatosporales</taxon>
        <taxon>Streptomycetaceae</taxon>
        <taxon>Streptomyces</taxon>
    </lineage>
</organism>
<gene>
    <name evidence="2" type="ORF">ABZ568_12305</name>
</gene>
<accession>A0ABV2XT48</accession>
<feature type="coiled-coil region" evidence="1">
    <location>
        <begin position="61"/>
        <end position="95"/>
    </location>
</feature>